<proteinExistence type="predicted"/>
<dbReference type="RefSeq" id="WP_149114422.1">
    <property type="nucleotide sequence ID" value="NZ_CP042425.1"/>
</dbReference>
<reference evidence="5" key="1">
    <citation type="submission" date="2019-08" db="EMBL/GenBank/DDBJ databases">
        <title>Limnoglobus roseus gen. nov., sp. nov., a novel freshwater planctomycete with a giant genome from the family Gemmataceae.</title>
        <authorList>
            <person name="Kulichevskaya I.S."/>
            <person name="Naumoff D.G."/>
            <person name="Miroshnikov K."/>
            <person name="Ivanova A."/>
            <person name="Philippov D.A."/>
            <person name="Hakobyan A."/>
            <person name="Rijpstra I.C."/>
            <person name="Sinninghe Damste J.S."/>
            <person name="Liesack W."/>
            <person name="Dedysh S.N."/>
        </authorList>
    </citation>
    <scope>NUCLEOTIDE SEQUENCE [LARGE SCALE GENOMIC DNA]</scope>
    <source>
        <strain evidence="5">PX52</strain>
    </source>
</reference>
<dbReference type="Proteomes" id="UP000324974">
    <property type="component" value="Chromosome"/>
</dbReference>
<accession>A0A5C1ANF5</accession>
<feature type="compositionally biased region" description="Pro residues" evidence="2">
    <location>
        <begin position="10"/>
        <end position="27"/>
    </location>
</feature>
<feature type="transmembrane region" description="Helical" evidence="3">
    <location>
        <begin position="312"/>
        <end position="331"/>
    </location>
</feature>
<dbReference type="OrthoDB" id="213198at2"/>
<sequence length="1097" mass="119637">MIVSSTAEQPVPPTDAPPVDLPPPPAPTVEQAAEWPSWVKSIDTALLVLTLVTAFLVASNIARNNDQWLHYASGRALLNGEYSLGSDPFSFATAGRTWVNHSWLSSVAAYLLYKADTTGFVIVVLKAVLFAATFGIVLLIRRPGQAIWPWAFATALAVVAAAPNSGLRPILLSAFFLALTLYLLLGRDWKTGTRFNLIALGVLSWVWASSDSWFFLGPLSVALTLAGEAVQRLLTKADDTDAPPIRSLAIALGVSVLAASLTPHHVRVWELPAELGFHLPADYKADRDLHTFTLSPLDRQSYISREDRGNSFSGYAFAALLVGGGIVLSLAGNFGKLRVTHILLWMAFAGLALMQYRLILLFSVAAVPLLALAMSGLIERIRLGPANGPRANLLLLLSRVGRIVAFPAALILVAAAYPGKLLPAVRHPSLVARVAWGVEPDPGLKRTAEMLNEWRASGKLPDDYHGLYLNFDLANYVAWFAPREKVFANGRFAFHAPELGAMIQGRRIFFHRSLEKPEPITAVEVANFRQTCAAHDITYLAYAGLDFVFTPVSTEPLFQLSNFQARYPLWHVDGRAIVLGDPNSKAFRPGVFAALAFDPVRLAFRSDLVPPVPQPPEPIRRVPAAEKTFLDAFLLDPVRVPPLGVIDAQIWANVGRSHGEEDYVSWANSWANVAGAVGHPFVAFRAALPGLQATYHPTDVSLAYQVMALRSVWRAIADDPDYAGSYTVLAALTASGQRGIPGFPPQLREKLHTAALRQYLERLPPPEDLTPSEAGQAFSTAFQLHLAFQPAPAGDPGQPQAPQLPEPAAEVLRIARRYLDRAGEQVSQDPKENEERRKAVEDNKKAIEARLQQMYTLMQPANDRFVNRYKGQDAAAQAQGAAREGLLVQALEKFNEAVNNKNLGPHPEQLMLLAVGVNIALGKLDDAEIDLRQAEEVLGEARGKGTGVPQNVLAQLQDFRMQLWHLRGNYVKLGEAMEQSTRLPTLSPAERAAVQAAAGKASLTEFQNFLTVPALMGTVGGAGVYGQATAQMGVNNWTSSMSFFLGRSLLLILEGKIDEAKGRLDQAIRPDKIAVPAYLPERELADQYLRMIEHAQK</sequence>
<name>A0A5C1ANF5_9BACT</name>
<feature type="transmembrane region" description="Helical" evidence="3">
    <location>
        <begin position="147"/>
        <end position="163"/>
    </location>
</feature>
<dbReference type="EMBL" id="CP042425">
    <property type="protein sequence ID" value="QEL20095.1"/>
    <property type="molecule type" value="Genomic_DNA"/>
</dbReference>
<feature type="coiled-coil region" evidence="1">
    <location>
        <begin position="917"/>
        <end position="944"/>
    </location>
</feature>
<feature type="region of interest" description="Disordered" evidence="2">
    <location>
        <begin position="822"/>
        <end position="841"/>
    </location>
</feature>
<evidence type="ECO:0000256" key="2">
    <source>
        <dbReference type="SAM" id="MobiDB-lite"/>
    </source>
</evidence>
<feature type="transmembrane region" description="Helical" evidence="3">
    <location>
        <begin position="44"/>
        <end position="62"/>
    </location>
</feature>
<feature type="transmembrane region" description="Helical" evidence="3">
    <location>
        <begin position="343"/>
        <end position="372"/>
    </location>
</feature>
<dbReference type="KEGG" id="lrs:PX52LOC_07183"/>
<evidence type="ECO:0000313" key="4">
    <source>
        <dbReference type="EMBL" id="QEL20095.1"/>
    </source>
</evidence>
<keyword evidence="3" id="KW-0472">Membrane</keyword>
<keyword evidence="1" id="KW-0175">Coiled coil</keyword>
<feature type="transmembrane region" description="Helical" evidence="3">
    <location>
        <begin position="120"/>
        <end position="140"/>
    </location>
</feature>
<evidence type="ECO:0000256" key="3">
    <source>
        <dbReference type="SAM" id="Phobius"/>
    </source>
</evidence>
<feature type="transmembrane region" description="Helical" evidence="3">
    <location>
        <begin position="169"/>
        <end position="185"/>
    </location>
</feature>
<keyword evidence="3" id="KW-1133">Transmembrane helix</keyword>
<keyword evidence="3" id="KW-0812">Transmembrane</keyword>
<evidence type="ECO:0000313" key="5">
    <source>
        <dbReference type="Proteomes" id="UP000324974"/>
    </source>
</evidence>
<keyword evidence="5" id="KW-1185">Reference proteome</keyword>
<dbReference type="AlphaFoldDB" id="A0A5C1ANF5"/>
<protein>
    <submittedName>
        <fullName evidence="4">Uncharacterized protein</fullName>
    </submittedName>
</protein>
<feature type="region of interest" description="Disordered" evidence="2">
    <location>
        <begin position="1"/>
        <end position="29"/>
    </location>
</feature>
<gene>
    <name evidence="4" type="ORF">PX52LOC_07183</name>
</gene>
<evidence type="ECO:0000256" key="1">
    <source>
        <dbReference type="SAM" id="Coils"/>
    </source>
</evidence>
<organism evidence="4 5">
    <name type="scientific">Limnoglobus roseus</name>
    <dbReference type="NCBI Taxonomy" id="2598579"/>
    <lineage>
        <taxon>Bacteria</taxon>
        <taxon>Pseudomonadati</taxon>
        <taxon>Planctomycetota</taxon>
        <taxon>Planctomycetia</taxon>
        <taxon>Gemmatales</taxon>
        <taxon>Gemmataceae</taxon>
        <taxon>Limnoglobus</taxon>
    </lineage>
</organism>
<feature type="transmembrane region" description="Helical" evidence="3">
    <location>
        <begin position="393"/>
        <end position="417"/>
    </location>
</feature>